<dbReference type="Proteomes" id="UP000252355">
    <property type="component" value="Unassembled WGS sequence"/>
</dbReference>
<evidence type="ECO:0000313" key="3">
    <source>
        <dbReference type="Proteomes" id="UP000252355"/>
    </source>
</evidence>
<dbReference type="Pfam" id="PF04909">
    <property type="entry name" value="Amidohydro_2"/>
    <property type="match status" value="1"/>
</dbReference>
<proteinExistence type="predicted"/>
<protein>
    <submittedName>
        <fullName evidence="2">Putative 5-oxo-L-prolinase</fullName>
    </submittedName>
</protein>
<comment type="caution">
    <text evidence="2">The sequence shown here is derived from an EMBL/GenBank/DDBJ whole genome shotgun (WGS) entry which is preliminary data.</text>
</comment>
<dbReference type="GO" id="GO:0016787">
    <property type="term" value="F:hydrolase activity"/>
    <property type="evidence" value="ECO:0007669"/>
    <property type="project" value="InterPro"/>
</dbReference>
<sequence length="321" mass="35911">MGASAGGVAGRQARSAMCLPELWLVDVHSHVWRSADDFAELLAIMDRHRIQAMGVSALVWHDADQLVAGAGFAEPDRFFPFLRGFDLERNTSIDYVRNRLATGRFKGIGELFINGHGHRTPGDHPVLMEIYRLAGEYRVPVLLHWTIGSRAEREAGTREGFQALKRVLAAHPATTFILAHLGRGPAPHRENHFAVLEHLLHRYRNLRLDLAGLHRDLYDGEGRLTPFASALLDLIKRFPRRFLLGLDLGEPGSLAREADATVAAWRRFLVYLPSEVAAAVGRTNALQIFGACRHPDLERVRPPLRIRGEKGFLPLDYPVPD</sequence>
<accession>A0A367ZMR8</accession>
<dbReference type="AlphaFoldDB" id="A0A367ZMR8"/>
<dbReference type="SUPFAM" id="SSF51556">
    <property type="entry name" value="Metallo-dependent hydrolases"/>
    <property type="match status" value="1"/>
</dbReference>
<dbReference type="InterPro" id="IPR006680">
    <property type="entry name" value="Amidohydro-rel"/>
</dbReference>
<dbReference type="InterPro" id="IPR032466">
    <property type="entry name" value="Metal_Hydrolase"/>
</dbReference>
<dbReference type="EMBL" id="QOQW01000014">
    <property type="protein sequence ID" value="RCK79340.1"/>
    <property type="molecule type" value="Genomic_DNA"/>
</dbReference>
<evidence type="ECO:0000313" key="2">
    <source>
        <dbReference type="EMBL" id="RCK79340.1"/>
    </source>
</evidence>
<gene>
    <name evidence="2" type="ORF">OZSIB_0211</name>
</gene>
<dbReference type="Gene3D" id="3.20.20.140">
    <property type="entry name" value="Metal-dependent hydrolases"/>
    <property type="match status" value="1"/>
</dbReference>
<name>A0A367ZMR8_9BACT</name>
<feature type="domain" description="Amidohydrolase-related" evidence="1">
    <location>
        <begin position="37"/>
        <end position="290"/>
    </location>
</feature>
<organism evidence="2 3">
    <name type="scientific">Candidatus Ozemobacter sibiricus</name>
    <dbReference type="NCBI Taxonomy" id="2268124"/>
    <lineage>
        <taxon>Bacteria</taxon>
        <taxon>Candidatus Ozemobacteria</taxon>
        <taxon>Candidatus Ozemobacterales</taxon>
        <taxon>Candidatus Ozemobacteraceae</taxon>
        <taxon>Candidatus Ozemobacter</taxon>
    </lineage>
</organism>
<reference evidence="2 3" key="1">
    <citation type="submission" date="2018-05" db="EMBL/GenBank/DDBJ databases">
        <title>A metagenomic window into the 2 km-deep terrestrial subsurface aquifer revealed taxonomically and functionally diverse microbial community comprising novel uncultured bacterial lineages.</title>
        <authorList>
            <person name="Kadnikov V.V."/>
            <person name="Mardanov A.V."/>
            <person name="Beletsky A.V."/>
            <person name="Banks D."/>
            <person name="Pimenov N.V."/>
            <person name="Frank Y.A."/>
            <person name="Karnachuk O.V."/>
            <person name="Ravin N.V."/>
        </authorList>
    </citation>
    <scope>NUCLEOTIDE SEQUENCE [LARGE SCALE GENOMIC DNA]</scope>
    <source>
        <strain evidence="2">BY5</strain>
    </source>
</reference>
<evidence type="ECO:0000259" key="1">
    <source>
        <dbReference type="Pfam" id="PF04909"/>
    </source>
</evidence>